<dbReference type="SUPFAM" id="SSF53383">
    <property type="entry name" value="PLP-dependent transferases"/>
    <property type="match status" value="1"/>
</dbReference>
<evidence type="ECO:0000256" key="3">
    <source>
        <dbReference type="ARBA" id="ARBA00022793"/>
    </source>
</evidence>
<dbReference type="SUPFAM" id="SSF55904">
    <property type="entry name" value="Ornithine decarboxylase C-terminal domain"/>
    <property type="match status" value="1"/>
</dbReference>
<dbReference type="PANTHER" id="PTHR43277:SF4">
    <property type="entry name" value="ARGININE DECARBOXYLASE"/>
    <property type="match status" value="1"/>
</dbReference>
<evidence type="ECO:0000259" key="6">
    <source>
        <dbReference type="PROSITE" id="PS00703"/>
    </source>
</evidence>
<keyword evidence="3" id="KW-0210">Decarboxylase</keyword>
<feature type="domain" description="Orn/Lys/Arg decarboxylases family 1 pyridoxal-P attachment site" evidence="6">
    <location>
        <begin position="229"/>
        <end position="243"/>
    </location>
</feature>
<dbReference type="EMBL" id="JADING010000094">
    <property type="protein sequence ID" value="MBO8414486.1"/>
    <property type="molecule type" value="Genomic_DNA"/>
</dbReference>
<dbReference type="InterPro" id="IPR015424">
    <property type="entry name" value="PyrdxlP-dep_Trfase"/>
</dbReference>
<reference evidence="7" key="2">
    <citation type="journal article" date="2021" name="PeerJ">
        <title>Extensive microbial diversity within the chicken gut microbiome revealed by metagenomics and culture.</title>
        <authorList>
            <person name="Gilroy R."/>
            <person name="Ravi A."/>
            <person name="Getino M."/>
            <person name="Pursley I."/>
            <person name="Horton D.L."/>
            <person name="Alikhan N.F."/>
            <person name="Baker D."/>
            <person name="Gharbi K."/>
            <person name="Hall N."/>
            <person name="Watson M."/>
            <person name="Adriaenssens E.M."/>
            <person name="Foster-Nyarko E."/>
            <person name="Jarju S."/>
            <person name="Secka A."/>
            <person name="Antonio M."/>
            <person name="Oren A."/>
            <person name="Chaudhuri R.R."/>
            <person name="La Ragione R."/>
            <person name="Hildebrand F."/>
            <person name="Pallen M.J."/>
        </authorList>
    </citation>
    <scope>NUCLEOTIDE SEQUENCE</scope>
    <source>
        <strain evidence="7">1748</strain>
    </source>
</reference>
<proteinExistence type="inferred from homology"/>
<evidence type="ECO:0000256" key="5">
    <source>
        <dbReference type="ARBA" id="ARBA00023239"/>
    </source>
</evidence>
<reference evidence="7" key="1">
    <citation type="submission" date="2020-10" db="EMBL/GenBank/DDBJ databases">
        <authorList>
            <person name="Gilroy R."/>
        </authorList>
    </citation>
    <scope>NUCLEOTIDE SEQUENCE</scope>
    <source>
        <strain evidence="7">1748</strain>
    </source>
</reference>
<evidence type="ECO:0000313" key="8">
    <source>
        <dbReference type="Proteomes" id="UP000823629"/>
    </source>
</evidence>
<dbReference type="Gene3D" id="3.40.640.10">
    <property type="entry name" value="Type I PLP-dependent aspartate aminotransferase-like (Major domain)"/>
    <property type="match status" value="1"/>
</dbReference>
<dbReference type="AlphaFoldDB" id="A0A9D9GRU9"/>
<organism evidence="7 8">
    <name type="scientific">Candidatus Scatoplasma merdavium</name>
    <dbReference type="NCBI Taxonomy" id="2840932"/>
    <lineage>
        <taxon>Bacteria</taxon>
        <taxon>Bacillati</taxon>
        <taxon>Bacillota</taxon>
        <taxon>Bacilli</taxon>
        <taxon>Bacillales</taxon>
        <taxon>Candidatus Scatoplasma</taxon>
    </lineage>
</organism>
<dbReference type="PANTHER" id="PTHR43277">
    <property type="entry name" value="ARGININE DECARBOXYLASE"/>
    <property type="match status" value="1"/>
</dbReference>
<keyword evidence="4" id="KW-0663">Pyridoxal phosphate</keyword>
<evidence type="ECO:0000256" key="1">
    <source>
        <dbReference type="ARBA" id="ARBA00001933"/>
    </source>
</evidence>
<keyword evidence="5" id="KW-0456">Lyase</keyword>
<accession>A0A9D9GRU9</accession>
<protein>
    <submittedName>
        <fullName evidence="7">Aminotransferase class I/II-fold pyridoxal phosphate-dependent enzyme</fullName>
    </submittedName>
</protein>
<sequence>MTERTQEKDARQEREPFLEACVRYLDSSPVCFDVPAHKMGGIVTDLADYSGKQVFKADFNAPIGLDNLYHPRGVIKEAEDLAAEAFQADKALFSVNGTTGGILTIMLSILRPKDKIILPRNVHKSVINGLILSGATPVFVSPDCDPNTGISNGVAYETYLRAMEENHDAKAVFVLNPTYFGIVSDLKRIVEAAHAKDMVVMCDEAHGSHFAFSNKMPISAMEAGADITTMSVHKTGGSLTQSSLILCKKGRIDISRVERAFAMLSSTSPNHILLASLDAARKYLYFHGREKIEENIELANYARKEISKIPGLSVLDSSYCDRSARFNMDLTKLVIEVSGLGITGFEVRDILKRDYNIQLELAEISEVLAIVGLGSKKEDINRLVYALSDLSKKRYSSGINIDLPHFNYEYPTLVVRPREAYNAPCKIVPLEDALGEISAESIMIYPPGIPICIPGEMVSKNALELVEFYLKNGGVLLSDSSEGYIKVIDQQQWYKSSDIDIDL</sequence>
<dbReference type="InterPro" id="IPR000310">
    <property type="entry name" value="Orn/Lys/Arg_deCO2ase_major_dom"/>
</dbReference>
<dbReference type="InterPro" id="IPR015421">
    <property type="entry name" value="PyrdxlP-dep_Trfase_major"/>
</dbReference>
<dbReference type="PROSITE" id="PS00703">
    <property type="entry name" value="OKR_DC_1"/>
    <property type="match status" value="1"/>
</dbReference>
<dbReference type="InterPro" id="IPR036633">
    <property type="entry name" value="Prn/Lys/Arg_de-COase_C_sf"/>
</dbReference>
<dbReference type="Pfam" id="PF01276">
    <property type="entry name" value="OKR_DC_1"/>
    <property type="match status" value="1"/>
</dbReference>
<keyword evidence="7" id="KW-0808">Transferase</keyword>
<evidence type="ECO:0000256" key="4">
    <source>
        <dbReference type="ARBA" id="ARBA00022898"/>
    </source>
</evidence>
<name>A0A9D9GRU9_9BACL</name>
<dbReference type="InterPro" id="IPR008286">
    <property type="entry name" value="Prn/Lys/Arg_de-COase_C"/>
</dbReference>
<gene>
    <name evidence="7" type="ORF">IAC78_03330</name>
</gene>
<comment type="cofactor">
    <cofactor evidence="1">
        <name>pyridoxal 5'-phosphate</name>
        <dbReference type="ChEBI" id="CHEBI:597326"/>
    </cofactor>
</comment>
<dbReference type="Proteomes" id="UP000823629">
    <property type="component" value="Unassembled WGS sequence"/>
</dbReference>
<evidence type="ECO:0000313" key="7">
    <source>
        <dbReference type="EMBL" id="MBO8414486.1"/>
    </source>
</evidence>
<dbReference type="InterPro" id="IPR052357">
    <property type="entry name" value="Orn_Lys_Arg_decarboxylase-I"/>
</dbReference>
<dbReference type="GO" id="GO:0008483">
    <property type="term" value="F:transaminase activity"/>
    <property type="evidence" value="ECO:0007669"/>
    <property type="project" value="UniProtKB-KW"/>
</dbReference>
<dbReference type="Gene3D" id="3.90.100.10">
    <property type="entry name" value="Orn/Lys/Arg decarboxylase, C-terminal domain"/>
    <property type="match status" value="1"/>
</dbReference>
<comment type="similarity">
    <text evidence="2">Belongs to the Orn/Lys/Arg decarboxylase class-I family.</text>
</comment>
<dbReference type="CDD" id="cd00615">
    <property type="entry name" value="Orn_deC_like"/>
    <property type="match status" value="1"/>
</dbReference>
<evidence type="ECO:0000256" key="2">
    <source>
        <dbReference type="ARBA" id="ARBA00010671"/>
    </source>
</evidence>
<keyword evidence="7" id="KW-0032">Aminotransferase</keyword>
<dbReference type="Pfam" id="PF03711">
    <property type="entry name" value="OKR_DC_1_C"/>
    <property type="match status" value="1"/>
</dbReference>
<comment type="caution">
    <text evidence="7">The sequence shown here is derived from an EMBL/GenBank/DDBJ whole genome shotgun (WGS) entry which is preliminary data.</text>
</comment>
<dbReference type="GO" id="GO:0016831">
    <property type="term" value="F:carboxy-lyase activity"/>
    <property type="evidence" value="ECO:0007669"/>
    <property type="project" value="UniProtKB-KW"/>
</dbReference>